<organism evidence="2 3">
    <name type="scientific">Pomacea canaliculata</name>
    <name type="common">Golden apple snail</name>
    <dbReference type="NCBI Taxonomy" id="400727"/>
    <lineage>
        <taxon>Eukaryota</taxon>
        <taxon>Metazoa</taxon>
        <taxon>Spiralia</taxon>
        <taxon>Lophotrochozoa</taxon>
        <taxon>Mollusca</taxon>
        <taxon>Gastropoda</taxon>
        <taxon>Caenogastropoda</taxon>
        <taxon>Architaenioglossa</taxon>
        <taxon>Ampullarioidea</taxon>
        <taxon>Ampullariidae</taxon>
        <taxon>Pomacea</taxon>
    </lineage>
</organism>
<evidence type="ECO:0000313" key="2">
    <source>
        <dbReference type="EMBL" id="PVD26937.1"/>
    </source>
</evidence>
<gene>
    <name evidence="2" type="ORF">C0Q70_12085</name>
</gene>
<evidence type="ECO:0000313" key="3">
    <source>
        <dbReference type="Proteomes" id="UP000245119"/>
    </source>
</evidence>
<dbReference type="Proteomes" id="UP000245119">
    <property type="component" value="Linkage Group LG7"/>
</dbReference>
<keyword evidence="3" id="KW-1185">Reference proteome</keyword>
<accession>A0A2T7P0I2</accession>
<protein>
    <submittedName>
        <fullName evidence="2">Uncharacterized protein</fullName>
    </submittedName>
</protein>
<comment type="caution">
    <text evidence="2">The sequence shown here is derived from an EMBL/GenBank/DDBJ whole genome shotgun (WGS) entry which is preliminary data.</text>
</comment>
<proteinExistence type="predicted"/>
<evidence type="ECO:0000256" key="1">
    <source>
        <dbReference type="SAM" id="MobiDB-lite"/>
    </source>
</evidence>
<feature type="region of interest" description="Disordered" evidence="1">
    <location>
        <begin position="187"/>
        <end position="213"/>
    </location>
</feature>
<reference evidence="2 3" key="1">
    <citation type="submission" date="2018-04" db="EMBL/GenBank/DDBJ databases">
        <title>The genome of golden apple snail Pomacea canaliculata provides insight into stress tolerance and invasive adaptation.</title>
        <authorList>
            <person name="Liu C."/>
            <person name="Liu B."/>
            <person name="Ren Y."/>
            <person name="Zhang Y."/>
            <person name="Wang H."/>
            <person name="Li S."/>
            <person name="Jiang F."/>
            <person name="Yin L."/>
            <person name="Zhang G."/>
            <person name="Qian W."/>
            <person name="Fan W."/>
        </authorList>
    </citation>
    <scope>NUCLEOTIDE SEQUENCE [LARGE SCALE GENOMIC DNA]</scope>
    <source>
        <strain evidence="2">SZHN2017</strain>
        <tissue evidence="2">Muscle</tissue>
    </source>
</reference>
<sequence>MGNHHVHVVCTSLNAKIFIVTFNNSDVLYWYYRELRHVARNKKIRVSGLNAGGYVKVGVIYGGVENNKKCFYDLFQVRDGSTLFIESWSVIPEGCAKLLDCGLTISLKPDSFQLLNGDNDNDNPSDADTDDPQPLVLRMQENQQQEDDAIDGAFGVDTMSLLPPLLPPPEENKLRAILAPLVSASRQTHPSLVPSECQADEMAGCGNGREENS</sequence>
<dbReference type="EMBL" id="PZQS01000007">
    <property type="protein sequence ID" value="PVD26937.1"/>
    <property type="molecule type" value="Genomic_DNA"/>
</dbReference>
<name>A0A2T7P0I2_POMCA</name>
<dbReference type="AlphaFoldDB" id="A0A2T7P0I2"/>